<accession>A0ABD6BTB7</accession>
<sequence length="91" mass="9573">MVDSALLWIGLVAALGVGFLGFAVRQFSETDEPPLRALAAAAVFIAGVAELAGTNGYIDGATSEPLTWAFLLFGFGAIAMELGRRWRAWAA</sequence>
<keyword evidence="1" id="KW-0472">Membrane</keyword>
<feature type="transmembrane region" description="Helical" evidence="1">
    <location>
        <begin position="6"/>
        <end position="23"/>
    </location>
</feature>
<protein>
    <recommendedName>
        <fullName evidence="4">PEP-CTERM protein-sorting domain-containing protein</fullName>
    </recommendedName>
</protein>
<dbReference type="RefSeq" id="WP_267647633.1">
    <property type="nucleotide sequence ID" value="NZ_JANHGR010000002.1"/>
</dbReference>
<keyword evidence="1" id="KW-1133">Transmembrane helix</keyword>
<gene>
    <name evidence="2" type="ORF">ACFSAU_12690</name>
</gene>
<evidence type="ECO:0000313" key="2">
    <source>
        <dbReference type="EMBL" id="MFD1568347.1"/>
    </source>
</evidence>
<dbReference type="Proteomes" id="UP001597139">
    <property type="component" value="Unassembled WGS sequence"/>
</dbReference>
<evidence type="ECO:0000313" key="3">
    <source>
        <dbReference type="Proteomes" id="UP001597139"/>
    </source>
</evidence>
<evidence type="ECO:0008006" key="4">
    <source>
        <dbReference type="Google" id="ProtNLM"/>
    </source>
</evidence>
<evidence type="ECO:0000256" key="1">
    <source>
        <dbReference type="SAM" id="Phobius"/>
    </source>
</evidence>
<keyword evidence="3" id="KW-1185">Reference proteome</keyword>
<dbReference type="AlphaFoldDB" id="A0ABD6BTB7"/>
<keyword evidence="1" id="KW-0812">Transmembrane</keyword>
<name>A0ABD6BTB7_9EURY</name>
<dbReference type="EMBL" id="JBHUCZ010000010">
    <property type="protein sequence ID" value="MFD1568347.1"/>
    <property type="molecule type" value="Genomic_DNA"/>
</dbReference>
<reference evidence="2 3" key="1">
    <citation type="journal article" date="2019" name="Int. J. Syst. Evol. Microbiol.">
        <title>The Global Catalogue of Microorganisms (GCM) 10K type strain sequencing project: providing services to taxonomists for standard genome sequencing and annotation.</title>
        <authorList>
            <consortium name="The Broad Institute Genomics Platform"/>
            <consortium name="The Broad Institute Genome Sequencing Center for Infectious Disease"/>
            <person name="Wu L."/>
            <person name="Ma J."/>
        </authorList>
    </citation>
    <scope>NUCLEOTIDE SEQUENCE [LARGE SCALE GENOMIC DNA]</scope>
    <source>
        <strain evidence="2 3">CGMCC 1.12859</strain>
    </source>
</reference>
<proteinExistence type="predicted"/>
<comment type="caution">
    <text evidence="2">The sequence shown here is derived from an EMBL/GenBank/DDBJ whole genome shotgun (WGS) entry which is preliminary data.</text>
</comment>
<feature type="transmembrane region" description="Helical" evidence="1">
    <location>
        <begin position="65"/>
        <end position="83"/>
    </location>
</feature>
<organism evidence="2 3">
    <name type="scientific">Halolamina litorea</name>
    <dbReference type="NCBI Taxonomy" id="1515593"/>
    <lineage>
        <taxon>Archaea</taxon>
        <taxon>Methanobacteriati</taxon>
        <taxon>Methanobacteriota</taxon>
        <taxon>Stenosarchaea group</taxon>
        <taxon>Halobacteria</taxon>
        <taxon>Halobacteriales</taxon>
        <taxon>Haloferacaceae</taxon>
    </lineage>
</organism>
<feature type="transmembrane region" description="Helical" evidence="1">
    <location>
        <begin position="35"/>
        <end position="53"/>
    </location>
</feature>